<dbReference type="InterPro" id="IPR004827">
    <property type="entry name" value="bZIP"/>
</dbReference>
<evidence type="ECO:0000313" key="10">
    <source>
        <dbReference type="Proteomes" id="UP001362899"/>
    </source>
</evidence>
<evidence type="ECO:0000256" key="1">
    <source>
        <dbReference type="ARBA" id="ARBA00004123"/>
    </source>
</evidence>
<keyword evidence="6" id="KW-0175">Coiled coil</keyword>
<dbReference type="PANTHER" id="PTHR13044:SF14">
    <property type="entry name" value="CRYPTOCEPHAL, ISOFORM A"/>
    <property type="match status" value="1"/>
</dbReference>
<feature type="domain" description="BZIP" evidence="8">
    <location>
        <begin position="294"/>
        <end position="308"/>
    </location>
</feature>
<dbReference type="Pfam" id="PF07716">
    <property type="entry name" value="bZIP_2"/>
    <property type="match status" value="1"/>
</dbReference>
<gene>
    <name evidence="9" type="ORF">DASB73_038190</name>
</gene>
<name>A0AAV5RQE3_STABA</name>
<dbReference type="AlphaFoldDB" id="A0AAV5RQE3"/>
<dbReference type="GO" id="GO:0001228">
    <property type="term" value="F:DNA-binding transcription activator activity, RNA polymerase II-specific"/>
    <property type="evidence" value="ECO:0007669"/>
    <property type="project" value="TreeGrafter"/>
</dbReference>
<comment type="subcellular location">
    <subcellularLocation>
        <location evidence="1">Nucleus</location>
    </subcellularLocation>
</comment>
<feature type="coiled-coil region" evidence="6">
    <location>
        <begin position="320"/>
        <end position="347"/>
    </location>
</feature>
<keyword evidence="3" id="KW-0238">DNA-binding</keyword>
<dbReference type="Gene3D" id="1.20.5.170">
    <property type="match status" value="1"/>
</dbReference>
<dbReference type="PROSITE" id="PS00036">
    <property type="entry name" value="BZIP_BASIC"/>
    <property type="match status" value="1"/>
</dbReference>
<evidence type="ECO:0000256" key="6">
    <source>
        <dbReference type="SAM" id="Coils"/>
    </source>
</evidence>
<keyword evidence="4" id="KW-0804">Transcription</keyword>
<feature type="region of interest" description="Disordered" evidence="7">
    <location>
        <begin position="69"/>
        <end position="88"/>
    </location>
</feature>
<keyword evidence="10" id="KW-1185">Reference proteome</keyword>
<accession>A0AAV5RQE3</accession>
<evidence type="ECO:0000259" key="8">
    <source>
        <dbReference type="PROSITE" id="PS00036"/>
    </source>
</evidence>
<evidence type="ECO:0000256" key="3">
    <source>
        <dbReference type="ARBA" id="ARBA00023125"/>
    </source>
</evidence>
<reference evidence="9 10" key="1">
    <citation type="journal article" date="2023" name="Elife">
        <title>Identification of key yeast species and microbe-microbe interactions impacting larval growth of Drosophila in the wild.</title>
        <authorList>
            <person name="Mure A."/>
            <person name="Sugiura Y."/>
            <person name="Maeda R."/>
            <person name="Honda K."/>
            <person name="Sakurai N."/>
            <person name="Takahashi Y."/>
            <person name="Watada M."/>
            <person name="Katoh T."/>
            <person name="Gotoh A."/>
            <person name="Gotoh Y."/>
            <person name="Taniguchi I."/>
            <person name="Nakamura K."/>
            <person name="Hayashi T."/>
            <person name="Katayama T."/>
            <person name="Uemura T."/>
            <person name="Hattori Y."/>
        </authorList>
    </citation>
    <scope>NUCLEOTIDE SEQUENCE [LARGE SCALE GENOMIC DNA]</scope>
    <source>
        <strain evidence="9 10">SB-73</strain>
    </source>
</reference>
<evidence type="ECO:0000256" key="4">
    <source>
        <dbReference type="ARBA" id="ARBA00023163"/>
    </source>
</evidence>
<evidence type="ECO:0000256" key="5">
    <source>
        <dbReference type="ARBA" id="ARBA00023242"/>
    </source>
</evidence>
<dbReference type="CDD" id="cd14705">
    <property type="entry name" value="bZIP_Zip1"/>
    <property type="match status" value="1"/>
</dbReference>
<feature type="compositionally biased region" description="Polar residues" evidence="7">
    <location>
        <begin position="69"/>
        <end position="80"/>
    </location>
</feature>
<keyword evidence="2" id="KW-0805">Transcription regulation</keyword>
<sequence length="375" mass="42347">MYGNTNPISRLNAIVDNDNNNNEGKKDDDEELRLFTSTTFFDLDMGRSTDIATTVDELLMQQEKQLQYPNKQQPLDSEANNAPIAGPSRSNRLELQQQIDFANLQKYSIAEELPQANLNLYDVDPMFRQDAEAAAAGPSHGNHLDAAKRANIHTQPTQLQSAPLHNQAGVSHPVAGHSGSHVNSPNLAQNQVDTRYSVQQIPVISGGYQSGVNSVMQNDMVRHMSQLRATGTGHSTIQRHNLIQRHELADHYAPAETHYAQVQPTQPVPQPVPQPSLHEYSDKGVKQSLTDDDKRKRNTAASARFRVKKKEREREMERNHKIMVKKIEDMEIKIRQLETENEWLKKLTLERTEARNVDTLESLRQNLKDGTTQST</sequence>
<dbReference type="EMBL" id="BTGC01000008">
    <property type="protein sequence ID" value="GMM52856.1"/>
    <property type="molecule type" value="Genomic_DNA"/>
</dbReference>
<dbReference type="GO" id="GO:0000977">
    <property type="term" value="F:RNA polymerase II transcription regulatory region sequence-specific DNA binding"/>
    <property type="evidence" value="ECO:0007669"/>
    <property type="project" value="TreeGrafter"/>
</dbReference>
<protein>
    <recommendedName>
        <fullName evidence="8">BZIP domain-containing protein</fullName>
    </recommendedName>
</protein>
<keyword evidence="5" id="KW-0539">Nucleus</keyword>
<feature type="region of interest" description="Disordered" evidence="7">
    <location>
        <begin position="168"/>
        <end position="187"/>
    </location>
</feature>
<dbReference type="InterPro" id="IPR046347">
    <property type="entry name" value="bZIP_sf"/>
</dbReference>
<feature type="region of interest" description="Disordered" evidence="7">
    <location>
        <begin position="261"/>
        <end position="316"/>
    </location>
</feature>
<evidence type="ECO:0000313" key="9">
    <source>
        <dbReference type="EMBL" id="GMM52856.1"/>
    </source>
</evidence>
<evidence type="ECO:0000256" key="2">
    <source>
        <dbReference type="ARBA" id="ARBA00023015"/>
    </source>
</evidence>
<dbReference type="Proteomes" id="UP001362899">
    <property type="component" value="Unassembled WGS sequence"/>
</dbReference>
<proteinExistence type="predicted"/>
<dbReference type="PANTHER" id="PTHR13044">
    <property type="entry name" value="ACTIVATING TRANSCRIPTION FACTOR ATF 4/5"/>
    <property type="match status" value="1"/>
</dbReference>
<feature type="region of interest" description="Disordered" evidence="7">
    <location>
        <begin position="1"/>
        <end position="27"/>
    </location>
</feature>
<dbReference type="SUPFAM" id="SSF57959">
    <property type="entry name" value="Leucine zipper domain"/>
    <property type="match status" value="1"/>
</dbReference>
<dbReference type="GO" id="GO:0005634">
    <property type="term" value="C:nucleus"/>
    <property type="evidence" value="ECO:0007669"/>
    <property type="project" value="UniProtKB-SubCell"/>
</dbReference>
<comment type="caution">
    <text evidence="9">The sequence shown here is derived from an EMBL/GenBank/DDBJ whole genome shotgun (WGS) entry which is preliminary data.</text>
</comment>
<organism evidence="9 10">
    <name type="scientific">Starmerella bacillaris</name>
    <name type="common">Yeast</name>
    <name type="synonym">Candida zemplinina</name>
    <dbReference type="NCBI Taxonomy" id="1247836"/>
    <lineage>
        <taxon>Eukaryota</taxon>
        <taxon>Fungi</taxon>
        <taxon>Dikarya</taxon>
        <taxon>Ascomycota</taxon>
        <taxon>Saccharomycotina</taxon>
        <taxon>Dipodascomycetes</taxon>
        <taxon>Dipodascales</taxon>
        <taxon>Trichomonascaceae</taxon>
        <taxon>Starmerella</taxon>
    </lineage>
</organism>
<feature type="compositionally biased region" description="Basic and acidic residues" evidence="7">
    <location>
        <begin position="279"/>
        <end position="295"/>
    </location>
</feature>
<evidence type="ECO:0000256" key="7">
    <source>
        <dbReference type="SAM" id="MobiDB-lite"/>
    </source>
</evidence>